<reference evidence="1 2" key="1">
    <citation type="submission" date="2015-07" db="EMBL/GenBank/DDBJ databases">
        <title>Draft genome sequence of the Amantichitinum ursilacus IGB-41, a new chitin-degrading bacterium.</title>
        <authorList>
            <person name="Kirstahler P."/>
            <person name="Guenther M."/>
            <person name="Grumaz C."/>
            <person name="Rupp S."/>
            <person name="Zibek S."/>
            <person name="Sohn K."/>
        </authorList>
    </citation>
    <scope>NUCLEOTIDE SEQUENCE [LARGE SCALE GENOMIC DNA]</scope>
    <source>
        <strain evidence="1 2">IGB-41</strain>
    </source>
</reference>
<accession>A0A0N0XKN6</accession>
<dbReference type="EMBL" id="LAQT01000009">
    <property type="protein sequence ID" value="KPC52546.1"/>
    <property type="molecule type" value="Genomic_DNA"/>
</dbReference>
<name>A0A0N0XKN6_9NEIS</name>
<dbReference type="RefSeq" id="WP_053938036.1">
    <property type="nucleotide sequence ID" value="NZ_LAQT01000009.1"/>
</dbReference>
<dbReference type="AlphaFoldDB" id="A0A0N0XKN6"/>
<dbReference type="Proteomes" id="UP000037939">
    <property type="component" value="Unassembled WGS sequence"/>
</dbReference>
<organism evidence="1 2">
    <name type="scientific">Amantichitinum ursilacus</name>
    <dbReference type="NCBI Taxonomy" id="857265"/>
    <lineage>
        <taxon>Bacteria</taxon>
        <taxon>Pseudomonadati</taxon>
        <taxon>Pseudomonadota</taxon>
        <taxon>Betaproteobacteria</taxon>
        <taxon>Neisseriales</taxon>
        <taxon>Chitinibacteraceae</taxon>
        <taxon>Amantichitinum</taxon>
    </lineage>
</organism>
<evidence type="ECO:0008006" key="3">
    <source>
        <dbReference type="Google" id="ProtNLM"/>
    </source>
</evidence>
<evidence type="ECO:0000313" key="2">
    <source>
        <dbReference type="Proteomes" id="UP000037939"/>
    </source>
</evidence>
<keyword evidence="2" id="KW-1185">Reference proteome</keyword>
<protein>
    <recommendedName>
        <fullName evidence="3">Filamentous hemagglutinin</fullName>
    </recommendedName>
</protein>
<proteinExistence type="predicted"/>
<gene>
    <name evidence="1" type="ORF">WG78_11900</name>
</gene>
<comment type="caution">
    <text evidence="1">The sequence shown here is derived from an EMBL/GenBank/DDBJ whole genome shotgun (WGS) entry which is preliminary data.</text>
</comment>
<dbReference type="STRING" id="857265.WG78_11900"/>
<evidence type="ECO:0000313" key="1">
    <source>
        <dbReference type="EMBL" id="KPC52546.1"/>
    </source>
</evidence>
<dbReference type="OrthoDB" id="5666689at2"/>
<dbReference type="PATRIC" id="fig|857265.3.peg.2446"/>
<sequence length="746" mass="74742">MTNSGALSANTIKVNTEKLLNGLTDNHTPTSATTVPGQVISLAAGGTPVVPHGVTVNKVAPDVATVITAQTAAATGASNAGTTPAATTGASAGPDVTYLKHNAGDDLLGGVSPADLVNNLPANLKPDTGVQFYADPVIEQQLLTQAALQQTGQAYFVNGLSYDDQTKASVADQQKGILYGNAINWAEQNQVQLGTALSADQIAGLTGPMLWYVEQAVPDPACSGLPSCGTVTVLMPQVYLPTADQSTLAKQEGGSITGNNVTIAGLNGGKASSVTNTGSITGVSSLNIDTQSLTNQARSVDIGVSTSKVDGGWVQTSGTQVQPGGFITSANLNVTADTVQSIGGAFQVLNASGEVDPAASAQFVQDLGAKLGVNYSSTAVGDDIHQDFIKDSSGPGMVVTMVAAIAISVVTYGAASQLVMSAAVSEMGASAAATSTFAAASVGVTQGLANAVIAGAISGMASAAGTQILTAGSLNAGGIFRSGLAGALTAGVSNEIGSAYGVGSVLATGAAGCASAEITGGECATGFKMGAITGALLWAGSAMRSDQITSSEPKLTSDPKFAGVVDADDPTQPIVNNKTGPSIGIDGDNVKLGGTRISLDDLKQFGDVTQSADGTWTFEGRTYLDSASGLMKRYSLTSALDAVGGPTGGAQGLPGTLFNYPYTPGSIGDVLVESFAGPHDFLGSLTAYDALGNLKPGLTGLQRTLFDIQTDIDIPIAGIFAIPTFLNQYGTSIPTLRQQATDGGKH</sequence>